<dbReference type="Proteomes" id="UP001595420">
    <property type="component" value="Unassembled WGS sequence"/>
</dbReference>
<name>A0ABV7BXX1_9PROT</name>
<accession>A0ABV7BXX1</accession>
<comment type="caution">
    <text evidence="1">The sequence shown here is derived from an EMBL/GenBank/DDBJ whole genome shotgun (WGS) entry which is preliminary data.</text>
</comment>
<gene>
    <name evidence="1" type="ORF">ACFOD3_16805</name>
</gene>
<sequence length="132" mass="14189">MALSNADRQRRHRERIKARLSGEATQMQQSQPGDGSPELAVLMAAAYREAGLALIGKHAGDGAAGDRAVREFSSTPVTGEVLLDAVKAAGQWAAVRLFEREVNADIAAARTRPAWTPPVYEAAPRRASRRGK</sequence>
<keyword evidence="2" id="KW-1185">Reference proteome</keyword>
<protein>
    <recommendedName>
        <fullName evidence="3">Terminase small subunit</fullName>
    </recommendedName>
</protein>
<dbReference type="EMBL" id="JBHRSB010000005">
    <property type="protein sequence ID" value="MFC3001569.1"/>
    <property type="molecule type" value="Genomic_DNA"/>
</dbReference>
<evidence type="ECO:0000313" key="2">
    <source>
        <dbReference type="Proteomes" id="UP001595420"/>
    </source>
</evidence>
<evidence type="ECO:0000313" key="1">
    <source>
        <dbReference type="EMBL" id="MFC3001569.1"/>
    </source>
</evidence>
<evidence type="ECO:0008006" key="3">
    <source>
        <dbReference type="Google" id="ProtNLM"/>
    </source>
</evidence>
<reference evidence="2" key="1">
    <citation type="journal article" date="2019" name="Int. J. Syst. Evol. Microbiol.">
        <title>The Global Catalogue of Microorganisms (GCM) 10K type strain sequencing project: providing services to taxonomists for standard genome sequencing and annotation.</title>
        <authorList>
            <consortium name="The Broad Institute Genomics Platform"/>
            <consortium name="The Broad Institute Genome Sequencing Center for Infectious Disease"/>
            <person name="Wu L."/>
            <person name="Ma J."/>
        </authorList>
    </citation>
    <scope>NUCLEOTIDE SEQUENCE [LARGE SCALE GENOMIC DNA]</scope>
    <source>
        <strain evidence="2">CGMCC 1.16855</strain>
    </source>
</reference>
<organism evidence="1 2">
    <name type="scientific">Falsiroseomonas tokyonensis</name>
    <dbReference type="NCBI Taxonomy" id="430521"/>
    <lineage>
        <taxon>Bacteria</taxon>
        <taxon>Pseudomonadati</taxon>
        <taxon>Pseudomonadota</taxon>
        <taxon>Alphaproteobacteria</taxon>
        <taxon>Acetobacterales</taxon>
        <taxon>Roseomonadaceae</taxon>
        <taxon>Falsiroseomonas</taxon>
    </lineage>
</organism>
<dbReference type="RefSeq" id="WP_216837659.1">
    <property type="nucleotide sequence ID" value="NZ_JAFNJS010000005.1"/>
</dbReference>
<proteinExistence type="predicted"/>